<gene>
    <name evidence="2" type="ORF">POVCU1_027470</name>
    <name evidence="1" type="ORF">POVCU2_0030290</name>
</gene>
<sequence length="74" mass="8357">MTSVTPLTCLMRKTITNAVTALVIDTLDLGHIWRETRESNCQGEIGLRAFFSSIRKNESMPEKEENQTNTLKGE</sequence>
<organism evidence="1 4">
    <name type="scientific">Plasmodium ovale curtisi</name>
    <dbReference type="NCBI Taxonomy" id="864141"/>
    <lineage>
        <taxon>Eukaryota</taxon>
        <taxon>Sar</taxon>
        <taxon>Alveolata</taxon>
        <taxon>Apicomplexa</taxon>
        <taxon>Aconoidasida</taxon>
        <taxon>Haemosporida</taxon>
        <taxon>Plasmodiidae</taxon>
        <taxon>Plasmodium</taxon>
        <taxon>Plasmodium (Plasmodium)</taxon>
    </lineage>
</organism>
<dbReference type="AlphaFoldDB" id="A0A1A8VXH4"/>
<dbReference type="Proteomes" id="UP000078546">
    <property type="component" value="Unassembled WGS sequence"/>
</dbReference>
<accession>A0A1A8VXH4</accession>
<reference evidence="1" key="2">
    <citation type="submission" date="2016-05" db="EMBL/GenBank/DDBJ databases">
        <authorList>
            <person name="Lavstsen T."/>
            <person name="Jespersen J.S."/>
        </authorList>
    </citation>
    <scope>NUCLEOTIDE SEQUENCE [LARGE SCALE GENOMIC DNA]</scope>
</reference>
<reference evidence="3 4" key="1">
    <citation type="submission" date="2016-05" db="EMBL/GenBank/DDBJ databases">
        <authorList>
            <person name="Naeem Raeece"/>
        </authorList>
    </citation>
    <scope>NUCLEOTIDE SEQUENCE [LARGE SCALE GENOMIC DNA]</scope>
</reference>
<protein>
    <submittedName>
        <fullName evidence="1">Uncharacterized protein</fullName>
    </submittedName>
</protein>
<dbReference type="Proteomes" id="UP000078560">
    <property type="component" value="Unassembled WGS sequence"/>
</dbReference>
<proteinExistence type="predicted"/>
<evidence type="ECO:0000313" key="4">
    <source>
        <dbReference type="Proteomes" id="UP000078560"/>
    </source>
</evidence>
<evidence type="ECO:0000313" key="3">
    <source>
        <dbReference type="Proteomes" id="UP000078546"/>
    </source>
</evidence>
<evidence type="ECO:0000313" key="1">
    <source>
        <dbReference type="EMBL" id="SBS85208.1"/>
    </source>
</evidence>
<name>A0A1A8VXH4_PLAOA</name>
<dbReference type="EMBL" id="FLQV01000504">
    <property type="protein sequence ID" value="SBS94097.1"/>
    <property type="molecule type" value="Genomic_DNA"/>
</dbReference>
<evidence type="ECO:0000313" key="2">
    <source>
        <dbReference type="EMBL" id="SBS94097.1"/>
    </source>
</evidence>
<dbReference type="EMBL" id="FLQU01000401">
    <property type="protein sequence ID" value="SBS85208.1"/>
    <property type="molecule type" value="Genomic_DNA"/>
</dbReference>